<dbReference type="EMBL" id="LAZR01028001">
    <property type="protein sequence ID" value="KKL63933.1"/>
    <property type="molecule type" value="Genomic_DNA"/>
</dbReference>
<proteinExistence type="predicted"/>
<sequence>MFPNPRISVPRSSRTYVAPKCGALHWGDGHKRGVRVRDRKCTAVKRRAIRLRRVVGASGPARVRGELIVDRLSSPRSA</sequence>
<reference evidence="1" key="1">
    <citation type="journal article" date="2015" name="Nature">
        <title>Complex archaea that bridge the gap between prokaryotes and eukaryotes.</title>
        <authorList>
            <person name="Spang A."/>
            <person name="Saw J.H."/>
            <person name="Jorgensen S.L."/>
            <person name="Zaremba-Niedzwiedzka K."/>
            <person name="Martijn J."/>
            <person name="Lind A.E."/>
            <person name="van Eijk R."/>
            <person name="Schleper C."/>
            <person name="Guy L."/>
            <person name="Ettema T.J."/>
        </authorList>
    </citation>
    <scope>NUCLEOTIDE SEQUENCE</scope>
</reference>
<protein>
    <submittedName>
        <fullName evidence="1">Uncharacterized protein</fullName>
    </submittedName>
</protein>
<gene>
    <name evidence="1" type="ORF">LCGC14_2170140</name>
</gene>
<comment type="caution">
    <text evidence="1">The sequence shown here is derived from an EMBL/GenBank/DDBJ whole genome shotgun (WGS) entry which is preliminary data.</text>
</comment>
<accession>A0A0F9DQ53</accession>
<organism evidence="1">
    <name type="scientific">marine sediment metagenome</name>
    <dbReference type="NCBI Taxonomy" id="412755"/>
    <lineage>
        <taxon>unclassified sequences</taxon>
        <taxon>metagenomes</taxon>
        <taxon>ecological metagenomes</taxon>
    </lineage>
</organism>
<dbReference type="AlphaFoldDB" id="A0A0F9DQ53"/>
<name>A0A0F9DQ53_9ZZZZ</name>
<evidence type="ECO:0000313" key="1">
    <source>
        <dbReference type="EMBL" id="KKL63933.1"/>
    </source>
</evidence>